<dbReference type="InterPro" id="IPR036388">
    <property type="entry name" value="WH-like_DNA-bd_sf"/>
</dbReference>
<dbReference type="GO" id="GO:0003700">
    <property type="term" value="F:DNA-binding transcription factor activity"/>
    <property type="evidence" value="ECO:0007669"/>
    <property type="project" value="InterPro"/>
</dbReference>
<dbReference type="Gene3D" id="3.40.50.1360">
    <property type="match status" value="1"/>
</dbReference>
<evidence type="ECO:0000259" key="3">
    <source>
        <dbReference type="PROSITE" id="PS51000"/>
    </source>
</evidence>
<dbReference type="PANTHER" id="PTHR30363:SF44">
    <property type="entry name" value="AGA OPERON TRANSCRIPTIONAL REPRESSOR-RELATED"/>
    <property type="match status" value="1"/>
</dbReference>
<dbReference type="Proteomes" id="UP000325516">
    <property type="component" value="Chromosome"/>
</dbReference>
<dbReference type="PANTHER" id="PTHR30363">
    <property type="entry name" value="HTH-TYPE TRANSCRIPTIONAL REGULATOR SRLR-RELATED"/>
    <property type="match status" value="1"/>
</dbReference>
<gene>
    <name evidence="4" type="ORF">F6J85_15600</name>
</gene>
<keyword evidence="5" id="KW-1185">Reference proteome</keyword>
<dbReference type="EMBL" id="CP044232">
    <property type="protein sequence ID" value="QEW04366.1"/>
    <property type="molecule type" value="Genomic_DNA"/>
</dbReference>
<dbReference type="SUPFAM" id="SSF46785">
    <property type="entry name" value="Winged helix' DNA-binding domain"/>
    <property type="match status" value="1"/>
</dbReference>
<name>A0A5J6L7J0_9MICO</name>
<dbReference type="InterPro" id="IPR050313">
    <property type="entry name" value="Carb_Metab_HTH_regulators"/>
</dbReference>
<dbReference type="Gene3D" id="1.10.10.10">
    <property type="entry name" value="Winged helix-like DNA-binding domain superfamily/Winged helix DNA-binding domain"/>
    <property type="match status" value="1"/>
</dbReference>
<dbReference type="InterPro" id="IPR014036">
    <property type="entry name" value="DeoR-like_C"/>
</dbReference>
<evidence type="ECO:0000256" key="1">
    <source>
        <dbReference type="ARBA" id="ARBA00023015"/>
    </source>
</evidence>
<keyword evidence="2" id="KW-0804">Transcription</keyword>
<reference evidence="5" key="1">
    <citation type="submission" date="2019-09" db="EMBL/GenBank/DDBJ databases">
        <title>Mumia zhuanghuii sp. nov. isolated from the intestinal contents of plateau pika (Ochotona curzoniae) in the Qinghai-Tibet plateau of China.</title>
        <authorList>
            <person name="Tian Z."/>
        </authorList>
    </citation>
    <scope>NUCLEOTIDE SEQUENCE [LARGE SCALE GENOMIC DNA]</scope>
    <source>
        <strain evidence="5">L-031</strain>
    </source>
</reference>
<dbReference type="Pfam" id="PF08220">
    <property type="entry name" value="HTH_DeoR"/>
    <property type="match status" value="1"/>
</dbReference>
<dbReference type="InterPro" id="IPR001034">
    <property type="entry name" value="DeoR_HTH"/>
</dbReference>
<dbReference type="SMART" id="SM01134">
    <property type="entry name" value="DeoRC"/>
    <property type="match status" value="1"/>
</dbReference>
<dbReference type="PROSITE" id="PS51000">
    <property type="entry name" value="HTH_DEOR_2"/>
    <property type="match status" value="1"/>
</dbReference>
<evidence type="ECO:0000313" key="4">
    <source>
        <dbReference type="EMBL" id="QEW04366.1"/>
    </source>
</evidence>
<evidence type="ECO:0000256" key="2">
    <source>
        <dbReference type="ARBA" id="ARBA00023163"/>
    </source>
</evidence>
<dbReference type="InterPro" id="IPR036390">
    <property type="entry name" value="WH_DNA-bd_sf"/>
</dbReference>
<dbReference type="KEGG" id="mlz:F6J85_15600"/>
<proteinExistence type="predicted"/>
<organism evidence="4 5">
    <name type="scientific">Microbacterium lushaniae</name>
    <dbReference type="NCBI Taxonomy" id="2614639"/>
    <lineage>
        <taxon>Bacteria</taxon>
        <taxon>Bacillati</taxon>
        <taxon>Actinomycetota</taxon>
        <taxon>Actinomycetes</taxon>
        <taxon>Micrococcales</taxon>
        <taxon>Microbacteriaceae</taxon>
        <taxon>Microbacterium</taxon>
    </lineage>
</organism>
<dbReference type="SMART" id="SM00420">
    <property type="entry name" value="HTH_DEOR"/>
    <property type="match status" value="1"/>
</dbReference>
<feature type="domain" description="HTH deoR-type" evidence="3">
    <location>
        <begin position="13"/>
        <end position="68"/>
    </location>
</feature>
<dbReference type="SUPFAM" id="SSF100950">
    <property type="entry name" value="NagB/RpiA/CoA transferase-like"/>
    <property type="match status" value="1"/>
</dbReference>
<dbReference type="AlphaFoldDB" id="A0A5J6L7J0"/>
<dbReference type="Pfam" id="PF00455">
    <property type="entry name" value="DeoRC"/>
    <property type="match status" value="1"/>
</dbReference>
<evidence type="ECO:0000313" key="5">
    <source>
        <dbReference type="Proteomes" id="UP000325516"/>
    </source>
</evidence>
<dbReference type="PRINTS" id="PR00037">
    <property type="entry name" value="HTHLACR"/>
</dbReference>
<accession>A0A5J6L7J0</accession>
<keyword evidence="1" id="KW-0805">Transcription regulation</keyword>
<protein>
    <submittedName>
        <fullName evidence="4">DeoR/GlpR transcriptional regulator</fullName>
    </submittedName>
</protein>
<dbReference type="InterPro" id="IPR037171">
    <property type="entry name" value="NagB/RpiA_transferase-like"/>
</dbReference>
<sequence length="257" mass="26518">MLGRMSVSGTVESQNRRAALLELADSGATVRIDEAAERFGVSPMTIRRDLADLESSGRLRRVRGGAIAAPTPQPFHRRRTLNVAAKRVIARKALTLVPASGTIALDASSTIGLVAATLGARSGLTAFTNSVDTFAVLAETAGVSPLLAGGSPEPTTGSLTGPLAVGSIRSLFFDLALTSADAVDPGAGTSEVSLAEAEVKRALVEQASRCVVAVDSTKLARRSVAAAVAMEQVDTLITELDPADERLAGFRGVVELL</sequence>